<organism evidence="6 7">
    <name type="scientific">Eleutherodactylus coqui</name>
    <name type="common">Puerto Rican coqui</name>
    <dbReference type="NCBI Taxonomy" id="57060"/>
    <lineage>
        <taxon>Eukaryota</taxon>
        <taxon>Metazoa</taxon>
        <taxon>Chordata</taxon>
        <taxon>Craniata</taxon>
        <taxon>Vertebrata</taxon>
        <taxon>Euteleostomi</taxon>
        <taxon>Amphibia</taxon>
        <taxon>Batrachia</taxon>
        <taxon>Anura</taxon>
        <taxon>Neobatrachia</taxon>
        <taxon>Hyloidea</taxon>
        <taxon>Eleutherodactylidae</taxon>
        <taxon>Eleutherodactylinae</taxon>
        <taxon>Eleutherodactylus</taxon>
        <taxon>Eleutherodactylus</taxon>
    </lineage>
</organism>
<dbReference type="FunFam" id="4.10.280.10:FF:000015">
    <property type="entry name" value="T-cell acute lymphocytic leukemia 1"/>
    <property type="match status" value="1"/>
</dbReference>
<keyword evidence="2" id="KW-0238">DNA-binding</keyword>
<dbReference type="SUPFAM" id="SSF47459">
    <property type="entry name" value="HLH, helix-loop-helix DNA-binding domain"/>
    <property type="match status" value="1"/>
</dbReference>
<evidence type="ECO:0000313" key="6">
    <source>
        <dbReference type="EMBL" id="KAG9473102.1"/>
    </source>
</evidence>
<keyword evidence="3" id="KW-0804">Transcription</keyword>
<proteinExistence type="predicted"/>
<dbReference type="EMBL" id="WNTK01000026">
    <property type="protein sequence ID" value="KAG9473102.1"/>
    <property type="molecule type" value="Genomic_DNA"/>
</dbReference>
<dbReference type="Pfam" id="PF00010">
    <property type="entry name" value="HLH"/>
    <property type="match status" value="1"/>
</dbReference>
<dbReference type="InterPro" id="IPR040238">
    <property type="entry name" value="TAL-like"/>
</dbReference>
<dbReference type="PANTHER" id="PTHR13864:SF24">
    <property type="entry name" value="PROTEIN LYL-1-LIKE"/>
    <property type="match status" value="1"/>
</dbReference>
<keyword evidence="1" id="KW-0805">Transcription regulation</keyword>
<dbReference type="PROSITE" id="PS50888">
    <property type="entry name" value="BHLH"/>
    <property type="match status" value="1"/>
</dbReference>
<dbReference type="GO" id="GO:0000978">
    <property type="term" value="F:RNA polymerase II cis-regulatory region sequence-specific DNA binding"/>
    <property type="evidence" value="ECO:0007669"/>
    <property type="project" value="TreeGrafter"/>
</dbReference>
<evidence type="ECO:0000256" key="2">
    <source>
        <dbReference type="ARBA" id="ARBA00023125"/>
    </source>
</evidence>
<dbReference type="GO" id="GO:0046983">
    <property type="term" value="F:protein dimerization activity"/>
    <property type="evidence" value="ECO:0007669"/>
    <property type="project" value="InterPro"/>
</dbReference>
<dbReference type="OrthoDB" id="10069510at2759"/>
<evidence type="ECO:0000259" key="5">
    <source>
        <dbReference type="PROSITE" id="PS50888"/>
    </source>
</evidence>
<dbReference type="PANTHER" id="PTHR13864">
    <property type="entry name" value="T-CELL ACUTE LYMPHOCYTIC LEUKEMIA/STEM CELL LEUKEMIA-RELATED"/>
    <property type="match status" value="1"/>
</dbReference>
<dbReference type="Proteomes" id="UP000770717">
    <property type="component" value="Unassembled WGS sequence"/>
</dbReference>
<feature type="compositionally biased region" description="Polar residues" evidence="4">
    <location>
        <begin position="284"/>
        <end position="296"/>
    </location>
</feature>
<dbReference type="CDD" id="cd19705">
    <property type="entry name" value="bHLH_TS_LYL1"/>
    <property type="match status" value="1"/>
</dbReference>
<dbReference type="InterPro" id="IPR036638">
    <property type="entry name" value="HLH_DNA-bd_sf"/>
</dbReference>
<keyword evidence="7" id="KW-1185">Reference proteome</keyword>
<feature type="region of interest" description="Disordered" evidence="4">
    <location>
        <begin position="1"/>
        <end position="60"/>
    </location>
</feature>
<accession>A0A8J6EP35</accession>
<dbReference type="GO" id="GO:0000981">
    <property type="term" value="F:DNA-binding transcription factor activity, RNA polymerase II-specific"/>
    <property type="evidence" value="ECO:0007669"/>
    <property type="project" value="InterPro"/>
</dbReference>
<evidence type="ECO:0000313" key="7">
    <source>
        <dbReference type="Proteomes" id="UP000770717"/>
    </source>
</evidence>
<dbReference type="SMART" id="SM00353">
    <property type="entry name" value="HLH"/>
    <property type="match status" value="1"/>
</dbReference>
<reference evidence="6" key="1">
    <citation type="thesis" date="2020" institute="ProQuest LLC" country="789 East Eisenhower Parkway, Ann Arbor, MI, USA">
        <title>Comparative Genomics and Chromosome Evolution.</title>
        <authorList>
            <person name="Mudd A.B."/>
        </authorList>
    </citation>
    <scope>NUCLEOTIDE SEQUENCE</scope>
    <source>
        <strain evidence="6">HN-11 Male</strain>
        <tissue evidence="6">Kidney and liver</tissue>
    </source>
</reference>
<feature type="region of interest" description="Disordered" evidence="4">
    <location>
        <begin position="259"/>
        <end position="303"/>
    </location>
</feature>
<name>A0A8J6EP35_ELECQ</name>
<sequence length="303" mass="33491">MCPSDDKGVPSDGTYATMEDDGSSADKQPSTADTLPASPPVSPPESFRDEKRASVGTDGLPAHVPVISLGHSRVALRPELTALCPVPSLMLALPGIRGPLFPHQFHAHPYLPSPFLRASNLIPIFSGRFKRRSHSDILEPPFIVRQPQKVARRVFTNSRERWRQQNVNGAFAELRKLIPTHPPDKKLSKNEILRLAMRYITFLVGLLGDQHNSPPKISTPKRRYTQTVHALVAKVKESHSPPANLPVLDNEERNRRFERIVSPMSGSCGDSVETDEEEGDRESVSSSTSTKMTLITSEVGDSR</sequence>
<feature type="domain" description="BHLH" evidence="5">
    <location>
        <begin position="151"/>
        <end position="203"/>
    </location>
</feature>
<dbReference type="InterPro" id="IPR011598">
    <property type="entry name" value="bHLH_dom"/>
</dbReference>
<gene>
    <name evidence="6" type="ORF">GDO78_014722</name>
</gene>
<dbReference type="AlphaFoldDB" id="A0A8J6EP35"/>
<comment type="caution">
    <text evidence="6">The sequence shown here is derived from an EMBL/GenBank/DDBJ whole genome shotgun (WGS) entry which is preliminary data.</text>
</comment>
<dbReference type="Gene3D" id="4.10.280.10">
    <property type="entry name" value="Helix-loop-helix DNA-binding domain"/>
    <property type="match status" value="1"/>
</dbReference>
<evidence type="ECO:0000256" key="1">
    <source>
        <dbReference type="ARBA" id="ARBA00023015"/>
    </source>
</evidence>
<protein>
    <recommendedName>
        <fullName evidence="5">BHLH domain-containing protein</fullName>
    </recommendedName>
</protein>
<evidence type="ECO:0000256" key="3">
    <source>
        <dbReference type="ARBA" id="ARBA00023163"/>
    </source>
</evidence>
<evidence type="ECO:0000256" key="4">
    <source>
        <dbReference type="SAM" id="MobiDB-lite"/>
    </source>
</evidence>